<dbReference type="Proteomes" id="UP000823674">
    <property type="component" value="Chromosome A09"/>
</dbReference>
<proteinExistence type="predicted"/>
<comment type="caution">
    <text evidence="1">The sequence shown here is derived from an EMBL/GenBank/DDBJ whole genome shotgun (WGS) entry which is preliminary data.</text>
</comment>
<evidence type="ECO:0000313" key="1">
    <source>
        <dbReference type="EMBL" id="KAG5384443.1"/>
    </source>
</evidence>
<evidence type="ECO:0000313" key="2">
    <source>
        <dbReference type="Proteomes" id="UP000823674"/>
    </source>
</evidence>
<sequence length="130" mass="14334">MTLGGTSAGCLSTHYICWEACQNEGKHRSWGCVRQLSPVVVSAKLLFRGRRNKDQQNGRQSNVKIGGKLIGVDMLLVAEKISNSHTTTSLASFLISSSQTRTFKLFINAKKSSLTQQNIISKQKSINLSY</sequence>
<organism evidence="1 2">
    <name type="scientific">Brassica rapa subsp. trilocularis</name>
    <dbReference type="NCBI Taxonomy" id="1813537"/>
    <lineage>
        <taxon>Eukaryota</taxon>
        <taxon>Viridiplantae</taxon>
        <taxon>Streptophyta</taxon>
        <taxon>Embryophyta</taxon>
        <taxon>Tracheophyta</taxon>
        <taxon>Spermatophyta</taxon>
        <taxon>Magnoliopsida</taxon>
        <taxon>eudicotyledons</taxon>
        <taxon>Gunneridae</taxon>
        <taxon>Pentapetalae</taxon>
        <taxon>rosids</taxon>
        <taxon>malvids</taxon>
        <taxon>Brassicales</taxon>
        <taxon>Brassicaceae</taxon>
        <taxon>Brassiceae</taxon>
        <taxon>Brassica</taxon>
    </lineage>
</organism>
<reference evidence="1 2" key="1">
    <citation type="submission" date="2021-03" db="EMBL/GenBank/DDBJ databases">
        <authorList>
            <person name="King G.J."/>
            <person name="Bancroft I."/>
            <person name="Baten A."/>
            <person name="Bloomfield J."/>
            <person name="Borpatragohain P."/>
            <person name="He Z."/>
            <person name="Irish N."/>
            <person name="Irwin J."/>
            <person name="Liu K."/>
            <person name="Mauleon R.P."/>
            <person name="Moore J."/>
            <person name="Morris R."/>
            <person name="Ostergaard L."/>
            <person name="Wang B."/>
            <person name="Wells R."/>
        </authorList>
    </citation>
    <scope>NUCLEOTIDE SEQUENCE [LARGE SCALE GENOMIC DNA]</scope>
    <source>
        <strain evidence="1">R-o-18</strain>
        <tissue evidence="1">Leaf</tissue>
    </source>
</reference>
<name>A0ABQ7LD47_BRACM</name>
<protein>
    <submittedName>
        <fullName evidence="1">Uncharacterized protein</fullName>
    </submittedName>
</protein>
<keyword evidence="2" id="KW-1185">Reference proteome</keyword>
<accession>A0ABQ7LD47</accession>
<dbReference type="EMBL" id="JADBGQ010000008">
    <property type="protein sequence ID" value="KAG5384443.1"/>
    <property type="molecule type" value="Genomic_DNA"/>
</dbReference>
<gene>
    <name evidence="1" type="primary">A09g509050.1_BraROA</name>
    <name evidence="1" type="ORF">IGI04_035913</name>
</gene>